<dbReference type="EMBL" id="SLVJ01000054">
    <property type="protein sequence ID" value="TCM58048.1"/>
    <property type="molecule type" value="Genomic_DNA"/>
</dbReference>
<evidence type="ECO:0000313" key="1">
    <source>
        <dbReference type="EMBL" id="TCM58048.1"/>
    </source>
</evidence>
<organism evidence="1 2">
    <name type="scientific">Acinetobacter calcoaceticus</name>
    <dbReference type="NCBI Taxonomy" id="471"/>
    <lineage>
        <taxon>Bacteria</taxon>
        <taxon>Pseudomonadati</taxon>
        <taxon>Pseudomonadota</taxon>
        <taxon>Gammaproteobacteria</taxon>
        <taxon>Moraxellales</taxon>
        <taxon>Moraxellaceae</taxon>
        <taxon>Acinetobacter</taxon>
        <taxon>Acinetobacter calcoaceticus/baumannii complex</taxon>
    </lineage>
</organism>
<feature type="non-terminal residue" evidence="1">
    <location>
        <position position="1"/>
    </location>
</feature>
<accession>A0A4V2QYU1</accession>
<dbReference type="AlphaFoldDB" id="A0A4V2QYU1"/>
<keyword evidence="2" id="KW-1185">Reference proteome</keyword>
<proteinExistence type="predicted"/>
<evidence type="ECO:0000313" key="2">
    <source>
        <dbReference type="Proteomes" id="UP000294963"/>
    </source>
</evidence>
<sequence length="80" mass="9286">ECKSGQKGQLFDVNITTSFNQPEIIDGLNFFVMLTQDIPEDVSLRQEYELCDGMAEDDIIYGQRCIRIRKQYQEKFGTSK</sequence>
<dbReference type="Proteomes" id="UP000294963">
    <property type="component" value="Unassembled WGS sequence"/>
</dbReference>
<gene>
    <name evidence="1" type="ORF">EC844_1544</name>
</gene>
<comment type="caution">
    <text evidence="1">The sequence shown here is derived from an EMBL/GenBank/DDBJ whole genome shotgun (WGS) entry which is preliminary data.</text>
</comment>
<name>A0A4V2QYU1_ACICA</name>
<reference evidence="1 2" key="1">
    <citation type="submission" date="2019-03" db="EMBL/GenBank/DDBJ databases">
        <title>Genomic analyses of the natural microbiome of Caenorhabditis elegans.</title>
        <authorList>
            <person name="Samuel B."/>
        </authorList>
    </citation>
    <scope>NUCLEOTIDE SEQUENCE [LARGE SCALE GENOMIC DNA]</scope>
    <source>
        <strain evidence="1 2">JUb89</strain>
    </source>
</reference>
<protein>
    <submittedName>
        <fullName evidence="1">Uncharacterized protein</fullName>
    </submittedName>
</protein>